<dbReference type="Gene3D" id="3.30.70.1660">
    <property type="match status" value="1"/>
</dbReference>
<evidence type="ECO:0000259" key="2">
    <source>
        <dbReference type="SMART" id="SM00937"/>
    </source>
</evidence>
<dbReference type="AlphaFoldDB" id="A0A382TX08"/>
<dbReference type="EMBL" id="UINC01139817">
    <property type="protein sequence ID" value="SVD26599.1"/>
    <property type="molecule type" value="Genomic_DNA"/>
</dbReference>
<name>A0A382TX08_9ZZZZ</name>
<dbReference type="PANTHER" id="PTHR43116">
    <property type="entry name" value="PEPTIDE CHAIN RELEASE FACTOR 2"/>
    <property type="match status" value="1"/>
</dbReference>
<organism evidence="3">
    <name type="scientific">marine metagenome</name>
    <dbReference type="NCBI Taxonomy" id="408172"/>
    <lineage>
        <taxon>unclassified sequences</taxon>
        <taxon>metagenomes</taxon>
        <taxon>ecological metagenomes</taxon>
    </lineage>
</organism>
<comment type="similarity">
    <text evidence="1">Belongs to the prokaryotic/mitochondrial release factor family.</text>
</comment>
<evidence type="ECO:0000313" key="3">
    <source>
        <dbReference type="EMBL" id="SVD26599.1"/>
    </source>
</evidence>
<evidence type="ECO:0000256" key="1">
    <source>
        <dbReference type="ARBA" id="ARBA00010835"/>
    </source>
</evidence>
<dbReference type="SUPFAM" id="SSF75620">
    <property type="entry name" value="Release factor"/>
    <property type="match status" value="1"/>
</dbReference>
<dbReference type="Pfam" id="PF00472">
    <property type="entry name" value="RF-1"/>
    <property type="match status" value="1"/>
</dbReference>
<dbReference type="GO" id="GO:0003747">
    <property type="term" value="F:translation release factor activity"/>
    <property type="evidence" value="ECO:0007669"/>
    <property type="project" value="InterPro"/>
</dbReference>
<feature type="domain" description="Peptide chain release factor" evidence="2">
    <location>
        <begin position="56"/>
        <end position="166"/>
    </location>
</feature>
<dbReference type="Gene3D" id="3.30.160.20">
    <property type="match status" value="1"/>
</dbReference>
<dbReference type="InterPro" id="IPR005139">
    <property type="entry name" value="PCRF"/>
</dbReference>
<dbReference type="InterPro" id="IPR045853">
    <property type="entry name" value="Pep_chain_release_fac_I_sf"/>
</dbReference>
<dbReference type="SMART" id="SM00937">
    <property type="entry name" value="PCRF"/>
    <property type="match status" value="1"/>
</dbReference>
<dbReference type="InterPro" id="IPR000352">
    <property type="entry name" value="Pep_chain_release_fac_I"/>
</dbReference>
<dbReference type="Pfam" id="PF03462">
    <property type="entry name" value="PCRF"/>
    <property type="match status" value="1"/>
</dbReference>
<reference evidence="3" key="1">
    <citation type="submission" date="2018-05" db="EMBL/GenBank/DDBJ databases">
        <authorList>
            <person name="Lanie J.A."/>
            <person name="Ng W.-L."/>
            <person name="Kazmierczak K.M."/>
            <person name="Andrzejewski T.M."/>
            <person name="Davidsen T.M."/>
            <person name="Wayne K.J."/>
            <person name="Tettelin H."/>
            <person name="Glass J.I."/>
            <person name="Rusch D."/>
            <person name="Podicherti R."/>
            <person name="Tsui H.-C.T."/>
            <person name="Winkler M.E."/>
        </authorList>
    </citation>
    <scope>NUCLEOTIDE SEQUENCE</scope>
</reference>
<accession>A0A382TX08</accession>
<sequence>MEREIKELEKEASDPNFWDMPVFAQGKMKELALLNKQVSSWTSLRERAESASELLELATAESDTELIKSIREETVEIGQQLSDMEFQLTLSGEYDQRDAILALHAGAGGVDSQDWASMLLRMYSRWAERKGFRCDVLDTSYGDESGVKSAVLQVSGDFAYGYLRSEKGVHRLVRISPFDNDHARHTSFALAEILPKVEEGIDIKISPDDIRLDVYRAGGHGGQNVQKNSTAVRITHLPTNIVVTCQNERSQHQNREIAMRI</sequence>
<protein>
    <recommendedName>
        <fullName evidence="2">Peptide chain release factor domain-containing protein</fullName>
    </recommendedName>
</protein>
<gene>
    <name evidence="3" type="ORF">METZ01_LOCUS379453</name>
</gene>
<dbReference type="GO" id="GO:0005737">
    <property type="term" value="C:cytoplasm"/>
    <property type="evidence" value="ECO:0007669"/>
    <property type="project" value="UniProtKB-ARBA"/>
</dbReference>
<feature type="non-terminal residue" evidence="3">
    <location>
        <position position="261"/>
    </location>
</feature>
<dbReference type="PANTHER" id="PTHR43116:SF3">
    <property type="entry name" value="CLASS I PEPTIDE CHAIN RELEASE FACTOR"/>
    <property type="match status" value="1"/>
</dbReference>
<proteinExistence type="inferred from homology"/>
<dbReference type="Gene3D" id="1.20.58.410">
    <property type="entry name" value="Release factor"/>
    <property type="match status" value="1"/>
</dbReference>